<evidence type="ECO:0000256" key="7">
    <source>
        <dbReference type="ARBA" id="ARBA00022824"/>
    </source>
</evidence>
<keyword evidence="8 10" id="KW-1133">Transmembrane helix</keyword>
<evidence type="ECO:0000256" key="6">
    <source>
        <dbReference type="ARBA" id="ARBA00022692"/>
    </source>
</evidence>
<comment type="caution">
    <text evidence="12">The sequence shown here is derived from an EMBL/GenBank/DDBJ whole genome shotgun (WGS) entry which is preliminary data.</text>
</comment>
<feature type="transmembrane region" description="Helical" evidence="10">
    <location>
        <begin position="621"/>
        <end position="643"/>
    </location>
</feature>
<feature type="transmembrane region" description="Helical" evidence="10">
    <location>
        <begin position="584"/>
        <end position="609"/>
    </location>
</feature>
<organism evidence="12 13">
    <name type="scientific">Phytophthora citrophthora</name>
    <dbReference type="NCBI Taxonomy" id="4793"/>
    <lineage>
        <taxon>Eukaryota</taxon>
        <taxon>Sar</taxon>
        <taxon>Stramenopiles</taxon>
        <taxon>Oomycota</taxon>
        <taxon>Peronosporomycetes</taxon>
        <taxon>Peronosporales</taxon>
        <taxon>Peronosporaceae</taxon>
        <taxon>Phytophthora</taxon>
    </lineage>
</organism>
<protein>
    <recommendedName>
        <fullName evidence="10">Alpha-1,3-glucosyltransferase</fullName>
        <ecNumber evidence="10">2.4.1.-</ecNumber>
    </recommendedName>
</protein>
<feature type="transmembrane region" description="Helical" evidence="10">
    <location>
        <begin position="314"/>
        <end position="331"/>
    </location>
</feature>
<dbReference type="InterPro" id="IPR004856">
    <property type="entry name" value="Glyco_trans_ALG6/ALG8"/>
</dbReference>
<proteinExistence type="inferred from homology"/>
<keyword evidence="5 10" id="KW-0808">Transferase</keyword>
<reference evidence="12" key="1">
    <citation type="submission" date="2023-08" db="EMBL/GenBank/DDBJ databases">
        <title>Reference Genome Resource for the Citrus Pathogen Phytophthora citrophthora.</title>
        <authorList>
            <person name="Moller H."/>
            <person name="Coetzee B."/>
            <person name="Rose L.J."/>
            <person name="Van Niekerk J.M."/>
        </authorList>
    </citation>
    <scope>NUCLEOTIDE SEQUENCE</scope>
    <source>
        <strain evidence="12">STE-U-9442</strain>
    </source>
</reference>
<evidence type="ECO:0000256" key="4">
    <source>
        <dbReference type="ARBA" id="ARBA00022676"/>
    </source>
</evidence>
<feature type="transmembrane region" description="Helical" evidence="10">
    <location>
        <begin position="257"/>
        <end position="279"/>
    </location>
</feature>
<evidence type="ECO:0000256" key="8">
    <source>
        <dbReference type="ARBA" id="ARBA00022989"/>
    </source>
</evidence>
<comment type="subcellular location">
    <subcellularLocation>
        <location evidence="1 10">Endoplasmic reticulum membrane</location>
        <topology evidence="1 10">Multi-pass membrane protein</topology>
    </subcellularLocation>
</comment>
<keyword evidence="11" id="KW-0732">Signal</keyword>
<keyword evidence="7 10" id="KW-0256">Endoplasmic reticulum</keyword>
<sequence>MLASWCTPFLLSVLMANAIPAQFTTVFTDSPNELSARSSAAVTSSSFVTSVGLKWQDTPSSLATLTPSLVGRSHKITRAPFCTKRVAVARPRPDAAPVTIATRLARAIRHWEFLGTERSDMTPSTAVEKNMSKASMLQRGLQFLEDNDEKRAGVWLVWLLALLVRWLVGLHSYSGERTPPMFGDYEAQRHWMEITTNLPISDWYFNTTSNDLLYWGLDYPPLTAYVSYFFGIAANITEPPMVELTSSRGYESATSKVFMRTSVLLCDVALFIPSIYYVARAIYGSEQWTRRTAFLMLILLQPAVLLIDHGHFQYNNVCLGFTALGVALILQGHEFLGSVCYCLALNFKQMALYYAPAFGVFLLARCFYRRMCILHLVKLSVAVIATFALMWFPFCAYPSTDETCLSTVAQVVYRIFPFGRGLFEDKVANFWCIADFALKIRQHVTPTLQMRLCTAMTFIGFLPSVFDLLRRKPTKLRFVLSLAICSLSFFLFSFQVHEKTILLPLLPISFLFAHNALLSGWFSVLATFSMYFLLKKDGLALPYAVLQLAYASVALIPFLMSGVARNLHVQQAELAPGYKQDGSAHWIVRVYVMLSLLGIVVIHAAQVWITPPQRYPHIHDYVFAAYSCGHFLLVLAYLTYWQWTAEPQQKKAKRE</sequence>
<dbReference type="Pfam" id="PF03155">
    <property type="entry name" value="Alg6_Alg8"/>
    <property type="match status" value="1"/>
</dbReference>
<accession>A0AAD9GJ47</accession>
<feature type="transmembrane region" description="Helical" evidence="10">
    <location>
        <begin position="351"/>
        <end position="368"/>
    </location>
</feature>
<dbReference type="PANTHER" id="PTHR12413">
    <property type="entry name" value="DOLICHYL GLYCOSYLTRANSFERASE"/>
    <property type="match status" value="1"/>
</dbReference>
<dbReference type="GO" id="GO:0042281">
    <property type="term" value="F:dolichyl pyrophosphate Man9GlcNAc2 alpha-1,3-glucosyltransferase activity"/>
    <property type="evidence" value="ECO:0007669"/>
    <property type="project" value="TreeGrafter"/>
</dbReference>
<dbReference type="PANTHER" id="PTHR12413:SF1">
    <property type="entry name" value="DOLICHYL PYROPHOSPHATE MAN9GLCNAC2 ALPHA-1,3-GLUCOSYLTRANSFERASE"/>
    <property type="match status" value="1"/>
</dbReference>
<feature type="signal peptide" evidence="11">
    <location>
        <begin position="1"/>
        <end position="18"/>
    </location>
</feature>
<name>A0AAD9GJ47_9STRA</name>
<feature type="transmembrane region" description="Helical" evidence="10">
    <location>
        <begin position="448"/>
        <end position="466"/>
    </location>
</feature>
<comment type="similarity">
    <text evidence="3 10">Belongs to the ALG6/ALG8 glucosyltransferase family.</text>
</comment>
<dbReference type="GO" id="GO:0005789">
    <property type="term" value="C:endoplasmic reticulum membrane"/>
    <property type="evidence" value="ECO:0007669"/>
    <property type="project" value="UniProtKB-SubCell"/>
</dbReference>
<keyword evidence="13" id="KW-1185">Reference proteome</keyword>
<evidence type="ECO:0000256" key="9">
    <source>
        <dbReference type="ARBA" id="ARBA00023136"/>
    </source>
</evidence>
<feature type="transmembrane region" description="Helical" evidence="10">
    <location>
        <begin position="152"/>
        <end position="168"/>
    </location>
</feature>
<keyword evidence="4 10" id="KW-0328">Glycosyltransferase</keyword>
<feature type="transmembrane region" description="Helical" evidence="10">
    <location>
        <begin position="375"/>
        <end position="394"/>
    </location>
</feature>
<feature type="transmembrane region" description="Helical" evidence="10">
    <location>
        <begin position="478"/>
        <end position="496"/>
    </location>
</feature>
<feature type="chain" id="PRO_5041939307" description="Alpha-1,3-glucosyltransferase" evidence="11">
    <location>
        <begin position="19"/>
        <end position="655"/>
    </location>
</feature>
<evidence type="ECO:0000313" key="12">
    <source>
        <dbReference type="EMBL" id="KAK1939283.1"/>
    </source>
</evidence>
<feature type="transmembrane region" description="Helical" evidence="10">
    <location>
        <begin position="541"/>
        <end position="564"/>
    </location>
</feature>
<dbReference type="EC" id="2.4.1.-" evidence="10"/>
<evidence type="ECO:0000256" key="11">
    <source>
        <dbReference type="SAM" id="SignalP"/>
    </source>
</evidence>
<evidence type="ECO:0000313" key="13">
    <source>
        <dbReference type="Proteomes" id="UP001259832"/>
    </source>
</evidence>
<keyword evidence="6 10" id="KW-0812">Transmembrane</keyword>
<feature type="transmembrane region" description="Helical" evidence="10">
    <location>
        <begin position="291"/>
        <end position="307"/>
    </location>
</feature>
<feature type="transmembrane region" description="Helical" evidence="10">
    <location>
        <begin position="508"/>
        <end position="534"/>
    </location>
</feature>
<keyword evidence="9 10" id="KW-0472">Membrane</keyword>
<dbReference type="Proteomes" id="UP001259832">
    <property type="component" value="Unassembled WGS sequence"/>
</dbReference>
<evidence type="ECO:0000256" key="1">
    <source>
        <dbReference type="ARBA" id="ARBA00004477"/>
    </source>
</evidence>
<gene>
    <name evidence="12" type="ORF">P3T76_008667</name>
</gene>
<evidence type="ECO:0000256" key="5">
    <source>
        <dbReference type="ARBA" id="ARBA00022679"/>
    </source>
</evidence>
<evidence type="ECO:0000256" key="2">
    <source>
        <dbReference type="ARBA" id="ARBA00004922"/>
    </source>
</evidence>
<evidence type="ECO:0000256" key="3">
    <source>
        <dbReference type="ARBA" id="ARBA00008715"/>
    </source>
</evidence>
<dbReference type="EMBL" id="JASMQC010000016">
    <property type="protein sequence ID" value="KAK1939283.1"/>
    <property type="molecule type" value="Genomic_DNA"/>
</dbReference>
<comment type="pathway">
    <text evidence="2 10">Protein modification; protein glycosylation.</text>
</comment>
<dbReference type="AlphaFoldDB" id="A0AAD9GJ47"/>
<evidence type="ECO:0000256" key="10">
    <source>
        <dbReference type="RuleBase" id="RU363110"/>
    </source>
</evidence>